<dbReference type="InterPro" id="IPR012978">
    <property type="entry name" value="HEAT_RRP12"/>
</dbReference>
<dbReference type="Proteomes" id="UP001527925">
    <property type="component" value="Unassembled WGS sequence"/>
</dbReference>
<dbReference type="EMBL" id="JADGIZ020000001">
    <property type="protein sequence ID" value="KAL2920085.1"/>
    <property type="molecule type" value="Genomic_DNA"/>
</dbReference>
<sequence>MADISSIFNRVRSQTGSGLENQRQVAVLLTAVEQTIVEQGEQLVPLAYFGALMTVVEQQQKAAADDGMGTDSTAMLAAATYLLAMVFPRIPAAVLRFKFQQVAEVFVGLLDLHDDHAPLVRSVISCLEHVLIAQDSSAWSSNETCKRASEMLLLLTIDDRPKVRKAAGDAVRRIIKTPPPPAMHHPATSRAVDFCTQLLSEFLAASSANGGAPASRTDAEEKVLFAFVFIKAVIPVFAAQARNDRIRQKLDKLCAALLAIPVRSSSVGNTVLTQWVFQIFEALLSGEGDAADAPSLEPEMLRSVVKRLLELSPYENDAALTPAWLNIMADAFQRLSESVCEFELQHTSDDAELADAAMLEFTTLEYPELVASLFDRIFATFFNGSAVKPVILQRAVVLLSVLGNQAVSNSMVAKAASGDAQSDLLAMTATLNKALSNILCRDTWGYILLTASALIERLGRQAPQLVVDTVRCLFAFRDDPAYGSSFPYKDELSRATNSTVQALGMADFVAILPLNIENEFPKQPRRPYLLATFNEALQQPLPPSQWTPTRVVGSHTLQFFLEQLMPLGTRCLERAGRMWADGKELEAKLHETLGIQIFDLFPLVCASIPADTQSQFGKLAPQLGKLLQTLPAEAFPNLPSSHDLRPIVCEGLRNLIETHYELAQLGGDDSDDSEDDDEAGEASAVWRSETAAKARAALARISTYVNRFLSVLCNNYTTVDAELVQASKAKGQTLQMLHERAIQHYEKTIRAFLLIADKSAVSDYFLNMVQTLLQKQTELQRDAEMHADTAGGPSGPSVFEIERLRMYTILDLVLILTPFLPNDDNEQSQPESPLQLLYQVLLGQLAEPDATLQKKTYKALHQVLQVLPVDAIDQKDLFARILDEEAVTRATSGTKRSRMRLIQHLCETIDDTQLLMQAVPEAIPEIILATKEASEKSRDAAYDCLVSIGHQIIRHATEGTVSSLDTLGSALRRGLNDKSDDDDEDMTTFGDEAQHKAEVSIREYLLMVVAGLAGTTAHMQSASIAALGRLLFEFSEILEAKLVGDLIKTVLISMQSRNREVIKAALGFIKVAIVCLPQEILEEDLETIIVSILEHSRDHKSHFKAKVRHILERIIRKFSFEAVEGFIPESDKKLINNIRKRRERLKKQKAQARPKPGAGGDADGDGEIDPNEDPAAAARRSLRLAKSRGFDEALHGSESELETDSEDDEAYIPEQFRDETRKIRNSGTLIREGGEDDIVDFLDTGVVSKVAAARGGARKDGKAARGSARAGAAADGKAVKFATNDSGRLIVGDSESDADGADQDADGGAMQEDYYKHSLQSETAFTRTQDGRIKFIAKRKRGPDDDDDGAAGEGGEDGGSRTVGSRWSGGRNVRKAKKPALDMAQVNRMLGRQYKAKNARGDVKKPGQADPHAYIPLRSHVVGNMHKSTRLDDSFKTILKAAQRGGDASMGKAKGKAAPKAFTRSKANKRHK</sequence>
<feature type="region of interest" description="Disordered" evidence="4">
    <location>
        <begin position="1443"/>
        <end position="1472"/>
    </location>
</feature>
<protein>
    <submittedName>
        <fullName evidence="7">Pre-rRNA processing protein</fullName>
    </submittedName>
</protein>
<dbReference type="Pfam" id="PF25772">
    <property type="entry name" value="HEAT_RRP12_N"/>
    <property type="match status" value="1"/>
</dbReference>
<feature type="compositionally biased region" description="Acidic residues" evidence="4">
    <location>
        <begin position="1294"/>
        <end position="1305"/>
    </location>
</feature>
<comment type="caution">
    <text evidence="7">The sequence shown here is derived from an EMBL/GenBank/DDBJ whole genome shotgun (WGS) entry which is preliminary data.</text>
</comment>
<feature type="region of interest" description="Disordered" evidence="4">
    <location>
        <begin position="1145"/>
        <end position="1219"/>
    </location>
</feature>
<feature type="compositionally biased region" description="Acidic residues" evidence="4">
    <location>
        <begin position="1162"/>
        <end position="1172"/>
    </location>
</feature>
<dbReference type="PANTHER" id="PTHR48287">
    <property type="entry name" value="ARM REPEAT SUPERFAMILY PROTEIN"/>
    <property type="match status" value="1"/>
</dbReference>
<keyword evidence="3" id="KW-0539">Nucleus</keyword>
<dbReference type="PANTHER" id="PTHR48287:SF1">
    <property type="entry name" value="ARM REPEAT SUPERFAMILY PROTEIN"/>
    <property type="match status" value="1"/>
</dbReference>
<evidence type="ECO:0000259" key="5">
    <source>
        <dbReference type="Pfam" id="PF08161"/>
    </source>
</evidence>
<evidence type="ECO:0000256" key="1">
    <source>
        <dbReference type="ARBA" id="ARBA00004123"/>
    </source>
</evidence>
<organism evidence="7 8">
    <name type="scientific">Polyrhizophydium stewartii</name>
    <dbReference type="NCBI Taxonomy" id="2732419"/>
    <lineage>
        <taxon>Eukaryota</taxon>
        <taxon>Fungi</taxon>
        <taxon>Fungi incertae sedis</taxon>
        <taxon>Chytridiomycota</taxon>
        <taxon>Chytridiomycota incertae sedis</taxon>
        <taxon>Chytridiomycetes</taxon>
        <taxon>Rhizophydiales</taxon>
        <taxon>Rhizophydiales incertae sedis</taxon>
        <taxon>Polyrhizophydium</taxon>
    </lineage>
</organism>
<evidence type="ECO:0000313" key="8">
    <source>
        <dbReference type="Proteomes" id="UP001527925"/>
    </source>
</evidence>
<feature type="compositionally biased region" description="Acidic residues" evidence="4">
    <location>
        <begin position="1199"/>
        <end position="1211"/>
    </location>
</feature>
<dbReference type="Pfam" id="PF08161">
    <property type="entry name" value="RRP12_HEAT"/>
    <property type="match status" value="1"/>
</dbReference>
<dbReference type="SUPFAM" id="SSF48371">
    <property type="entry name" value="ARM repeat"/>
    <property type="match status" value="1"/>
</dbReference>
<feature type="region of interest" description="Disordered" evidence="4">
    <location>
        <begin position="1333"/>
        <end position="1381"/>
    </location>
</feature>
<feature type="compositionally biased region" description="Low complexity" evidence="4">
    <location>
        <begin position="1264"/>
        <end position="1276"/>
    </location>
</feature>
<feature type="domain" description="RRP12 HEAT" evidence="5">
    <location>
        <begin position="391"/>
        <end position="718"/>
    </location>
</feature>
<dbReference type="Gene3D" id="1.25.10.10">
    <property type="entry name" value="Leucine-rich Repeat Variant"/>
    <property type="match status" value="2"/>
</dbReference>
<dbReference type="InterPro" id="IPR052087">
    <property type="entry name" value="RRP12"/>
</dbReference>
<proteinExistence type="inferred from homology"/>
<evidence type="ECO:0000256" key="2">
    <source>
        <dbReference type="ARBA" id="ARBA00007690"/>
    </source>
</evidence>
<evidence type="ECO:0000256" key="4">
    <source>
        <dbReference type="SAM" id="MobiDB-lite"/>
    </source>
</evidence>
<name>A0ABR4NKT3_9FUNG</name>
<evidence type="ECO:0000313" key="7">
    <source>
        <dbReference type="EMBL" id="KAL2920085.1"/>
    </source>
</evidence>
<gene>
    <name evidence="7" type="primary">RRP12</name>
    <name evidence="7" type="ORF">HK105_200151</name>
</gene>
<feature type="compositionally biased region" description="Basic and acidic residues" evidence="4">
    <location>
        <begin position="1188"/>
        <end position="1198"/>
    </location>
</feature>
<accession>A0ABR4NKT3</accession>
<keyword evidence="8" id="KW-1185">Reference proteome</keyword>
<evidence type="ECO:0000256" key="3">
    <source>
        <dbReference type="ARBA" id="ARBA00023242"/>
    </source>
</evidence>
<comment type="subcellular location">
    <subcellularLocation>
        <location evidence="1">Nucleus</location>
    </subcellularLocation>
</comment>
<feature type="region of interest" description="Disordered" evidence="4">
    <location>
        <begin position="1255"/>
        <end position="1277"/>
    </location>
</feature>
<dbReference type="InterPro" id="IPR011989">
    <property type="entry name" value="ARM-like"/>
</dbReference>
<feature type="compositionally biased region" description="Low complexity" evidence="4">
    <location>
        <begin position="1445"/>
        <end position="1461"/>
    </location>
</feature>
<feature type="region of interest" description="Disordered" evidence="4">
    <location>
        <begin position="1289"/>
        <end position="1315"/>
    </location>
</feature>
<dbReference type="InterPro" id="IPR016024">
    <property type="entry name" value="ARM-type_fold"/>
</dbReference>
<feature type="compositionally biased region" description="Acidic residues" evidence="4">
    <location>
        <begin position="1344"/>
        <end position="1356"/>
    </location>
</feature>
<dbReference type="InterPro" id="IPR057860">
    <property type="entry name" value="HEAT_RRP12_N"/>
</dbReference>
<comment type="similarity">
    <text evidence="2">Belongs to the RRP12 family.</text>
</comment>
<feature type="domain" description="RRP12 N-terminal HEAT" evidence="6">
    <location>
        <begin position="17"/>
        <end position="253"/>
    </location>
</feature>
<reference evidence="7 8" key="1">
    <citation type="submission" date="2023-09" db="EMBL/GenBank/DDBJ databases">
        <title>Pangenome analysis of Batrachochytrium dendrobatidis and related Chytrids.</title>
        <authorList>
            <person name="Yacoub M.N."/>
            <person name="Stajich J.E."/>
            <person name="James T.Y."/>
        </authorList>
    </citation>
    <scope>NUCLEOTIDE SEQUENCE [LARGE SCALE GENOMIC DNA]</scope>
    <source>
        <strain evidence="7 8">JEL0888</strain>
    </source>
</reference>
<evidence type="ECO:0000259" key="6">
    <source>
        <dbReference type="Pfam" id="PF25772"/>
    </source>
</evidence>